<dbReference type="SUPFAM" id="SSF51735">
    <property type="entry name" value="NAD(P)-binding Rossmann-fold domains"/>
    <property type="match status" value="1"/>
</dbReference>
<sequence>MSKMLKRSLSVFNAALSKNTVFSLKENPRIKSWQVHSYGDLSELQLGTPRIPVIKHPDEVLVKVSAASLNPIDLLMLGGYGRTLFKIQRNFELELPLTLGRDFSGIVVAKGHRVGGKVNIGDEVYGFIPIHKQGSLAEIILADKDHILPKPKHLDYAQSASLVYATMTAWSALFVFGNLLTKQTKGLRVLVLGASGGVGTAAVQLVSSQNCTVYATCSTDAVPLVQGLGAHKVFDYKDPDFEKHVEMEGRYHIVLDGAKVGYQNIPKSWRFDSYITLNSPLLLNTDKYGLMGGLAYSLSNLLDANFGQANNGSSVKWGFFLPSRTGFEFIDKLIRKEKIQPVIHKAFGFEDLPAAFKALAQGHLRGKIVVDYNK</sequence>
<evidence type="ECO:0000256" key="3">
    <source>
        <dbReference type="ARBA" id="ARBA00022946"/>
    </source>
</evidence>
<dbReference type="SMART" id="SM00829">
    <property type="entry name" value="PKS_ER"/>
    <property type="match status" value="1"/>
</dbReference>
<name>A0AAV8ZBU8_9CUCU</name>
<dbReference type="PANTHER" id="PTHR11695:SF294">
    <property type="entry name" value="RETICULON-4-INTERACTING PROTEIN 1, MITOCHONDRIAL"/>
    <property type="match status" value="1"/>
</dbReference>
<reference evidence="7" key="1">
    <citation type="journal article" date="2023" name="Insect Mol. Biol.">
        <title>Genome sequencing provides insights into the evolution of gene families encoding plant cell wall-degrading enzymes in longhorned beetles.</title>
        <authorList>
            <person name="Shin N.R."/>
            <person name="Okamura Y."/>
            <person name="Kirsch R."/>
            <person name="Pauchet Y."/>
        </authorList>
    </citation>
    <scope>NUCLEOTIDE SEQUENCE</scope>
    <source>
        <strain evidence="7">AMC_N1</strain>
    </source>
</reference>
<dbReference type="InterPro" id="IPR013154">
    <property type="entry name" value="ADH-like_N"/>
</dbReference>
<dbReference type="InterPro" id="IPR050700">
    <property type="entry name" value="YIM1/Zinc_Alcohol_DH_Fams"/>
</dbReference>
<dbReference type="Pfam" id="PF13602">
    <property type="entry name" value="ADH_zinc_N_2"/>
    <property type="match status" value="1"/>
</dbReference>
<feature type="domain" description="Enoyl reductase (ER)" evidence="6">
    <location>
        <begin position="39"/>
        <end position="370"/>
    </location>
</feature>
<comment type="similarity">
    <text evidence="2">Belongs to the zinc-containing alcohol dehydrogenase family. Quinone oxidoreductase subfamily.</text>
</comment>
<dbReference type="SUPFAM" id="SSF50129">
    <property type="entry name" value="GroES-like"/>
    <property type="match status" value="1"/>
</dbReference>
<comment type="subcellular location">
    <subcellularLocation>
        <location evidence="1">Mitochondrion</location>
    </subcellularLocation>
</comment>
<gene>
    <name evidence="7" type="ORF">NQ318_020091</name>
</gene>
<dbReference type="AlphaFoldDB" id="A0AAV8ZBU8"/>
<evidence type="ECO:0000256" key="5">
    <source>
        <dbReference type="ARBA" id="ARBA00023128"/>
    </source>
</evidence>
<dbReference type="GO" id="GO:0005739">
    <property type="term" value="C:mitochondrion"/>
    <property type="evidence" value="ECO:0007669"/>
    <property type="project" value="UniProtKB-SubCell"/>
</dbReference>
<dbReference type="GO" id="GO:0016491">
    <property type="term" value="F:oxidoreductase activity"/>
    <property type="evidence" value="ECO:0007669"/>
    <property type="project" value="UniProtKB-KW"/>
</dbReference>
<dbReference type="Pfam" id="PF08240">
    <property type="entry name" value="ADH_N"/>
    <property type="match status" value="1"/>
</dbReference>
<evidence type="ECO:0000313" key="7">
    <source>
        <dbReference type="EMBL" id="KAJ8960795.1"/>
    </source>
</evidence>
<dbReference type="CDD" id="cd08248">
    <property type="entry name" value="RTN4I1"/>
    <property type="match status" value="1"/>
</dbReference>
<proteinExistence type="inferred from homology"/>
<evidence type="ECO:0000313" key="8">
    <source>
        <dbReference type="Proteomes" id="UP001162162"/>
    </source>
</evidence>
<dbReference type="InterPro" id="IPR020843">
    <property type="entry name" value="ER"/>
</dbReference>
<dbReference type="InterPro" id="IPR011032">
    <property type="entry name" value="GroES-like_sf"/>
</dbReference>
<keyword evidence="5" id="KW-0496">Mitochondrion</keyword>
<keyword evidence="3" id="KW-0809">Transit peptide</keyword>
<organism evidence="7 8">
    <name type="scientific">Aromia moschata</name>
    <dbReference type="NCBI Taxonomy" id="1265417"/>
    <lineage>
        <taxon>Eukaryota</taxon>
        <taxon>Metazoa</taxon>
        <taxon>Ecdysozoa</taxon>
        <taxon>Arthropoda</taxon>
        <taxon>Hexapoda</taxon>
        <taxon>Insecta</taxon>
        <taxon>Pterygota</taxon>
        <taxon>Neoptera</taxon>
        <taxon>Endopterygota</taxon>
        <taxon>Coleoptera</taxon>
        <taxon>Polyphaga</taxon>
        <taxon>Cucujiformia</taxon>
        <taxon>Chrysomeloidea</taxon>
        <taxon>Cerambycidae</taxon>
        <taxon>Cerambycinae</taxon>
        <taxon>Callichromatini</taxon>
        <taxon>Aromia</taxon>
    </lineage>
</organism>
<dbReference type="InterPro" id="IPR036291">
    <property type="entry name" value="NAD(P)-bd_dom_sf"/>
</dbReference>
<dbReference type="FunFam" id="3.40.50.720:FF:000147">
    <property type="entry name" value="Reticulon-4-interacting protein 1 homolog, mitochondrial"/>
    <property type="match status" value="1"/>
</dbReference>
<keyword evidence="8" id="KW-1185">Reference proteome</keyword>
<dbReference type="Gene3D" id="3.40.50.720">
    <property type="entry name" value="NAD(P)-binding Rossmann-like Domain"/>
    <property type="match status" value="1"/>
</dbReference>
<evidence type="ECO:0000259" key="6">
    <source>
        <dbReference type="SMART" id="SM00829"/>
    </source>
</evidence>
<protein>
    <recommendedName>
        <fullName evidence="6">Enoyl reductase (ER) domain-containing protein</fullName>
    </recommendedName>
</protein>
<accession>A0AAV8ZBU8</accession>
<dbReference type="InterPro" id="IPR037397">
    <property type="entry name" value="RTN4IP1"/>
</dbReference>
<dbReference type="EMBL" id="JAPWTK010000007">
    <property type="protein sequence ID" value="KAJ8960795.1"/>
    <property type="molecule type" value="Genomic_DNA"/>
</dbReference>
<dbReference type="PANTHER" id="PTHR11695">
    <property type="entry name" value="ALCOHOL DEHYDROGENASE RELATED"/>
    <property type="match status" value="1"/>
</dbReference>
<evidence type="ECO:0000256" key="4">
    <source>
        <dbReference type="ARBA" id="ARBA00023002"/>
    </source>
</evidence>
<dbReference type="Gene3D" id="3.90.180.10">
    <property type="entry name" value="Medium-chain alcohol dehydrogenases, catalytic domain"/>
    <property type="match status" value="1"/>
</dbReference>
<evidence type="ECO:0000256" key="1">
    <source>
        <dbReference type="ARBA" id="ARBA00004173"/>
    </source>
</evidence>
<evidence type="ECO:0000256" key="2">
    <source>
        <dbReference type="ARBA" id="ARBA00010371"/>
    </source>
</evidence>
<keyword evidence="4" id="KW-0560">Oxidoreductase</keyword>
<dbReference type="Proteomes" id="UP001162162">
    <property type="component" value="Unassembled WGS sequence"/>
</dbReference>
<comment type="caution">
    <text evidence="7">The sequence shown here is derived from an EMBL/GenBank/DDBJ whole genome shotgun (WGS) entry which is preliminary data.</text>
</comment>